<dbReference type="OrthoDB" id="2711482at2759"/>
<sequence length="66" mass="7391">MAKKRSEKSLFSFHRRKPSESQSESWPLSTTGSAISTSVRSHNLLSFDDLSCRLQTLGPPSTSIFF</sequence>
<reference evidence="2" key="3">
    <citation type="submission" date="2015-02" db="EMBL/GenBank/DDBJ databases">
        <title>Evolutionary Origins and Diversification of the Mycorrhizal Mutualists.</title>
        <authorList>
            <consortium name="DOE Joint Genome Institute"/>
            <consortium name="Mycorrhizal Genomics Consortium"/>
            <person name="Kohler A."/>
            <person name="Kuo A."/>
            <person name="Nagy L.G."/>
            <person name="Floudas D."/>
            <person name="Copeland A."/>
            <person name="Barry K.W."/>
            <person name="Cichocki N."/>
            <person name="Veneault-Fourrey C."/>
            <person name="LaButti K."/>
            <person name="Lindquist E.A."/>
            <person name="Lipzen A."/>
            <person name="Lundell T."/>
            <person name="Morin E."/>
            <person name="Murat C."/>
            <person name="Riley R."/>
            <person name="Ohm R."/>
            <person name="Sun H."/>
            <person name="Tunlid A."/>
            <person name="Henrissat B."/>
            <person name="Grigoriev I.V."/>
            <person name="Hibbett D.S."/>
            <person name="Martin F."/>
        </authorList>
    </citation>
    <scope>NUCLEOTIDE SEQUENCE</scope>
    <source>
        <strain evidence="2">441</strain>
    </source>
</reference>
<keyword evidence="4" id="KW-1185">Reference proteome</keyword>
<dbReference type="Proteomes" id="UP000054018">
    <property type="component" value="Unassembled WGS sequence"/>
</dbReference>
<dbReference type="EMBL" id="KN833937">
    <property type="protein sequence ID" value="KIK14445.1"/>
    <property type="molecule type" value="Genomic_DNA"/>
</dbReference>
<accession>A0A0C9XQB1</accession>
<dbReference type="AlphaFoldDB" id="A0A0C9XQB1"/>
<dbReference type="EMBL" id="KN833849">
    <property type="protein sequence ID" value="KIK16689.1"/>
    <property type="molecule type" value="Genomic_DNA"/>
</dbReference>
<evidence type="ECO:0000313" key="3">
    <source>
        <dbReference type="EMBL" id="KIK16689.1"/>
    </source>
</evidence>
<name>A0A0C9XQB1_9AGAM</name>
<feature type="region of interest" description="Disordered" evidence="1">
    <location>
        <begin position="1"/>
        <end position="34"/>
    </location>
</feature>
<protein>
    <submittedName>
        <fullName evidence="2">Uncharacterized protein</fullName>
    </submittedName>
</protein>
<evidence type="ECO:0000256" key="1">
    <source>
        <dbReference type="SAM" id="MobiDB-lite"/>
    </source>
</evidence>
<evidence type="ECO:0000313" key="4">
    <source>
        <dbReference type="Proteomes" id="UP000054018"/>
    </source>
</evidence>
<dbReference type="HOGENOM" id="CLU_2832124_0_0_1"/>
<evidence type="ECO:0000313" key="2">
    <source>
        <dbReference type="EMBL" id="KIK14445.1"/>
    </source>
</evidence>
<organism evidence="2 4">
    <name type="scientific">Pisolithus microcarpus 441</name>
    <dbReference type="NCBI Taxonomy" id="765257"/>
    <lineage>
        <taxon>Eukaryota</taxon>
        <taxon>Fungi</taxon>
        <taxon>Dikarya</taxon>
        <taxon>Basidiomycota</taxon>
        <taxon>Agaricomycotina</taxon>
        <taxon>Agaricomycetes</taxon>
        <taxon>Agaricomycetidae</taxon>
        <taxon>Boletales</taxon>
        <taxon>Sclerodermatineae</taxon>
        <taxon>Pisolithaceae</taxon>
        <taxon>Pisolithus</taxon>
    </lineage>
</organism>
<reference evidence="2 4" key="1">
    <citation type="submission" date="2014-04" db="EMBL/GenBank/DDBJ databases">
        <authorList>
            <consortium name="DOE Joint Genome Institute"/>
            <person name="Kuo A."/>
            <person name="Kohler A."/>
            <person name="Costa M.D."/>
            <person name="Nagy L.G."/>
            <person name="Floudas D."/>
            <person name="Copeland A."/>
            <person name="Barry K.W."/>
            <person name="Cichocki N."/>
            <person name="Veneault-Fourrey C."/>
            <person name="LaButti K."/>
            <person name="Lindquist E.A."/>
            <person name="Lipzen A."/>
            <person name="Lundell T."/>
            <person name="Morin E."/>
            <person name="Murat C."/>
            <person name="Sun H."/>
            <person name="Tunlid A."/>
            <person name="Henrissat B."/>
            <person name="Grigoriev I.V."/>
            <person name="Hibbett D.S."/>
            <person name="Martin F."/>
            <person name="Nordberg H.P."/>
            <person name="Cantor M.N."/>
            <person name="Hua S.X."/>
        </authorList>
    </citation>
    <scope>NUCLEOTIDE SEQUENCE [LARGE SCALE GENOMIC DNA]</scope>
    <source>
        <strain evidence="2 4">441</strain>
    </source>
</reference>
<reference evidence="4" key="2">
    <citation type="submission" date="2015-01" db="EMBL/GenBank/DDBJ databases">
        <title>Evolutionary Origins and Diversification of the Mycorrhizal Mutualists.</title>
        <authorList>
            <consortium name="DOE Joint Genome Institute"/>
            <consortium name="Mycorrhizal Genomics Consortium"/>
            <person name="Kohler A."/>
            <person name="Kuo A."/>
            <person name="Nagy L.G."/>
            <person name="Floudas D."/>
            <person name="Copeland A."/>
            <person name="Barry K.W."/>
            <person name="Cichocki N."/>
            <person name="Veneault-Fourrey C."/>
            <person name="LaButti K."/>
            <person name="Lindquist E.A."/>
            <person name="Lipzen A."/>
            <person name="Lundell T."/>
            <person name="Morin E."/>
            <person name="Murat C."/>
            <person name="Riley R."/>
            <person name="Ohm R."/>
            <person name="Sun H."/>
            <person name="Tunlid A."/>
            <person name="Henrissat B."/>
            <person name="Grigoriev I.V."/>
            <person name="Hibbett D.S."/>
            <person name="Martin F."/>
        </authorList>
    </citation>
    <scope>NUCLEOTIDE SEQUENCE [LARGE SCALE GENOMIC DNA]</scope>
    <source>
        <strain evidence="3 4">441</strain>
    </source>
</reference>
<proteinExistence type="predicted"/>
<gene>
    <name evidence="3" type="ORF">PISMIDRAFT_686048</name>
    <name evidence="2" type="ORF">PISMIDRAFT_687939</name>
</gene>
<feature type="compositionally biased region" description="Polar residues" evidence="1">
    <location>
        <begin position="20"/>
        <end position="34"/>
    </location>
</feature>